<dbReference type="Pfam" id="PF06577">
    <property type="entry name" value="EipA"/>
    <property type="match status" value="1"/>
</dbReference>
<dbReference type="InterPro" id="IPR008325">
    <property type="entry name" value="EipA-like"/>
</dbReference>
<dbReference type="RefSeq" id="WP_114955265.1">
    <property type="nucleotide sequence ID" value="NZ_JBHSJF010000001.1"/>
</dbReference>
<evidence type="ECO:0000313" key="3">
    <source>
        <dbReference type="Proteomes" id="UP001595796"/>
    </source>
</evidence>
<organism evidence="2 3">
    <name type="scientific">Flaviflagellibacter deserti</name>
    <dbReference type="NCBI Taxonomy" id="2267266"/>
    <lineage>
        <taxon>Bacteria</taxon>
        <taxon>Pseudomonadati</taxon>
        <taxon>Pseudomonadota</taxon>
        <taxon>Alphaproteobacteria</taxon>
        <taxon>Hyphomicrobiales</taxon>
        <taxon>Flaviflagellibacter</taxon>
    </lineage>
</organism>
<feature type="signal peptide" evidence="1">
    <location>
        <begin position="1"/>
        <end position="28"/>
    </location>
</feature>
<accession>A0ABV9Z0T2</accession>
<name>A0ABV9Z0T2_9HYPH</name>
<evidence type="ECO:0000256" key="1">
    <source>
        <dbReference type="SAM" id="SignalP"/>
    </source>
</evidence>
<proteinExistence type="predicted"/>
<sequence>MPLTSAARLLFAAFSLALAGLAASPAAAQYETSQRAGTYSADEIVSRGHKFFGTVSRELAMLVERAGQQWGRPNGYILGQEGSGAIGAGLRYGEGKLYMKTEGESRVYWQGPSLGFDFGGEGARTMILVYNLPGPRAIFRRYGGINGSAYLVGGFGMTALTIDNIVLVPIQSGVGARFGVNVGYLKFTPSATWNPF</sequence>
<dbReference type="EMBL" id="JBHSJF010000001">
    <property type="protein sequence ID" value="MFC5066476.1"/>
    <property type="molecule type" value="Genomic_DNA"/>
</dbReference>
<reference evidence="3" key="1">
    <citation type="journal article" date="2019" name="Int. J. Syst. Evol. Microbiol.">
        <title>The Global Catalogue of Microorganisms (GCM) 10K type strain sequencing project: providing services to taxonomists for standard genome sequencing and annotation.</title>
        <authorList>
            <consortium name="The Broad Institute Genomics Platform"/>
            <consortium name="The Broad Institute Genome Sequencing Center for Infectious Disease"/>
            <person name="Wu L."/>
            <person name="Ma J."/>
        </authorList>
    </citation>
    <scope>NUCLEOTIDE SEQUENCE [LARGE SCALE GENOMIC DNA]</scope>
    <source>
        <strain evidence="3">CGMCC 1.16444</strain>
    </source>
</reference>
<keyword evidence="1" id="KW-0732">Signal</keyword>
<feature type="chain" id="PRO_5046399393" evidence="1">
    <location>
        <begin position="29"/>
        <end position="196"/>
    </location>
</feature>
<gene>
    <name evidence="2" type="ORF">ACFPFW_00430</name>
</gene>
<comment type="caution">
    <text evidence="2">The sequence shown here is derived from an EMBL/GenBank/DDBJ whole genome shotgun (WGS) entry which is preliminary data.</text>
</comment>
<evidence type="ECO:0000313" key="2">
    <source>
        <dbReference type="EMBL" id="MFC5066476.1"/>
    </source>
</evidence>
<keyword evidence="3" id="KW-1185">Reference proteome</keyword>
<protein>
    <submittedName>
        <fullName evidence="2">DUF1134 domain-containing protein</fullName>
    </submittedName>
</protein>
<dbReference type="Proteomes" id="UP001595796">
    <property type="component" value="Unassembled WGS sequence"/>
</dbReference>
<dbReference type="PIRSF" id="PIRSF033924">
    <property type="entry name" value="UCP033924"/>
    <property type="match status" value="1"/>
</dbReference>